<proteinExistence type="predicted"/>
<dbReference type="Gene3D" id="3.40.630.30">
    <property type="match status" value="1"/>
</dbReference>
<keyword evidence="1" id="KW-0808">Transferase</keyword>
<comment type="caution">
    <text evidence="4">The sequence shown here is derived from an EMBL/GenBank/DDBJ whole genome shotgun (WGS) entry which is preliminary data.</text>
</comment>
<dbReference type="PROSITE" id="PS51186">
    <property type="entry name" value="GNAT"/>
    <property type="match status" value="1"/>
</dbReference>
<gene>
    <name evidence="4" type="ORF">GCM10012278_63770</name>
</gene>
<evidence type="ECO:0000256" key="2">
    <source>
        <dbReference type="ARBA" id="ARBA00023315"/>
    </source>
</evidence>
<reference evidence="4" key="2">
    <citation type="submission" date="2020-09" db="EMBL/GenBank/DDBJ databases">
        <authorList>
            <person name="Sun Q."/>
            <person name="Zhou Y."/>
        </authorList>
    </citation>
    <scope>NUCLEOTIDE SEQUENCE</scope>
    <source>
        <strain evidence="4">CGMCC 4.7430</strain>
    </source>
</reference>
<dbReference type="Proteomes" id="UP000660745">
    <property type="component" value="Unassembled WGS sequence"/>
</dbReference>
<dbReference type="Pfam" id="PF00583">
    <property type="entry name" value="Acetyltransf_1"/>
    <property type="match status" value="1"/>
</dbReference>
<evidence type="ECO:0000256" key="1">
    <source>
        <dbReference type="ARBA" id="ARBA00022679"/>
    </source>
</evidence>
<sequence length="166" mass="17896">MLVRDARPDEAELLSELAFRSKAYWGYDERFMATCREELTLSASQVEAQRTMVADQDGRALGFVTVEGEPPEGELGMLFVEPDAIGQGIGRLLFEHAVTAARGLGFARLVIEADPHAEPFYLAMGATRIGMTPSGSIPGRSLPLLGVTVSEHVIPAPARPPCDARS</sequence>
<dbReference type="GO" id="GO:0016747">
    <property type="term" value="F:acyltransferase activity, transferring groups other than amino-acyl groups"/>
    <property type="evidence" value="ECO:0007669"/>
    <property type="project" value="InterPro"/>
</dbReference>
<feature type="domain" description="N-acetyltransferase" evidence="3">
    <location>
        <begin position="1"/>
        <end position="143"/>
    </location>
</feature>
<dbReference type="PANTHER" id="PTHR43877:SF1">
    <property type="entry name" value="ACETYLTRANSFERASE"/>
    <property type="match status" value="1"/>
</dbReference>
<dbReference type="CDD" id="cd04301">
    <property type="entry name" value="NAT_SF"/>
    <property type="match status" value="1"/>
</dbReference>
<dbReference type="InterPro" id="IPR016181">
    <property type="entry name" value="Acyl_CoA_acyltransferase"/>
</dbReference>
<evidence type="ECO:0000313" key="5">
    <source>
        <dbReference type="Proteomes" id="UP000660745"/>
    </source>
</evidence>
<dbReference type="EMBL" id="BMNK01000013">
    <property type="protein sequence ID" value="GGP13147.1"/>
    <property type="molecule type" value="Genomic_DNA"/>
</dbReference>
<evidence type="ECO:0000259" key="3">
    <source>
        <dbReference type="PROSITE" id="PS51186"/>
    </source>
</evidence>
<evidence type="ECO:0000313" key="4">
    <source>
        <dbReference type="EMBL" id="GGP13147.1"/>
    </source>
</evidence>
<keyword evidence="5" id="KW-1185">Reference proteome</keyword>
<dbReference type="PANTHER" id="PTHR43877">
    <property type="entry name" value="AMINOALKYLPHOSPHONATE N-ACETYLTRANSFERASE-RELATED-RELATED"/>
    <property type="match status" value="1"/>
</dbReference>
<organism evidence="4 5">
    <name type="scientific">Nonomuraea glycinis</name>
    <dbReference type="NCBI Taxonomy" id="2047744"/>
    <lineage>
        <taxon>Bacteria</taxon>
        <taxon>Bacillati</taxon>
        <taxon>Actinomycetota</taxon>
        <taxon>Actinomycetes</taxon>
        <taxon>Streptosporangiales</taxon>
        <taxon>Streptosporangiaceae</taxon>
        <taxon>Nonomuraea</taxon>
    </lineage>
</organism>
<keyword evidence="2" id="KW-0012">Acyltransferase</keyword>
<dbReference type="SUPFAM" id="SSF55729">
    <property type="entry name" value="Acyl-CoA N-acyltransferases (Nat)"/>
    <property type="match status" value="1"/>
</dbReference>
<dbReference type="InterPro" id="IPR050832">
    <property type="entry name" value="Bact_Acetyltransf"/>
</dbReference>
<reference evidence="4" key="1">
    <citation type="journal article" date="2014" name="Int. J. Syst. Evol. Microbiol.">
        <title>Complete genome sequence of Corynebacterium casei LMG S-19264T (=DSM 44701T), isolated from a smear-ripened cheese.</title>
        <authorList>
            <consortium name="US DOE Joint Genome Institute (JGI-PGF)"/>
            <person name="Walter F."/>
            <person name="Albersmeier A."/>
            <person name="Kalinowski J."/>
            <person name="Ruckert C."/>
        </authorList>
    </citation>
    <scope>NUCLEOTIDE SEQUENCE</scope>
    <source>
        <strain evidence="4">CGMCC 4.7430</strain>
    </source>
</reference>
<accession>A0A918E8P0</accession>
<protein>
    <submittedName>
        <fullName evidence="4">N-acetyltransferase</fullName>
    </submittedName>
</protein>
<dbReference type="InterPro" id="IPR000182">
    <property type="entry name" value="GNAT_dom"/>
</dbReference>
<name>A0A918E8P0_9ACTN</name>
<dbReference type="AlphaFoldDB" id="A0A918E8P0"/>